<dbReference type="SMART" id="SM00044">
    <property type="entry name" value="CYCc"/>
    <property type="match status" value="1"/>
</dbReference>
<dbReference type="EMBL" id="GG738932">
    <property type="protein sequence ID" value="EFC36331.1"/>
    <property type="molecule type" value="Genomic_DNA"/>
</dbReference>
<dbReference type="eggNOG" id="KOG0618">
    <property type="taxonomic scope" value="Eukaryota"/>
</dbReference>
<dbReference type="PROSITE" id="PS50125">
    <property type="entry name" value="GUANYLATE_CYCLASE_2"/>
    <property type="match status" value="1"/>
</dbReference>
<dbReference type="Pfam" id="PF13458">
    <property type="entry name" value="Peripla_BP_6"/>
    <property type="match status" value="1"/>
</dbReference>
<dbReference type="Proteomes" id="UP000006671">
    <property type="component" value="Unassembled WGS sequence"/>
</dbReference>
<evidence type="ECO:0000259" key="4">
    <source>
        <dbReference type="PROSITE" id="PS50125"/>
    </source>
</evidence>
<dbReference type="Gene3D" id="3.30.70.1230">
    <property type="entry name" value="Nucleotide cyclase"/>
    <property type="match status" value="1"/>
</dbReference>
<proteinExistence type="predicted"/>
<reference evidence="5 6" key="1">
    <citation type="journal article" date="2010" name="Cell">
        <title>The genome of Naegleria gruberi illuminates early eukaryotic versatility.</title>
        <authorList>
            <person name="Fritz-Laylin L.K."/>
            <person name="Prochnik S.E."/>
            <person name="Ginger M.L."/>
            <person name="Dacks J.B."/>
            <person name="Carpenter M.L."/>
            <person name="Field M.C."/>
            <person name="Kuo A."/>
            <person name="Paredez A."/>
            <person name="Chapman J."/>
            <person name="Pham J."/>
            <person name="Shu S."/>
            <person name="Neupane R."/>
            <person name="Cipriano M."/>
            <person name="Mancuso J."/>
            <person name="Tu H."/>
            <person name="Salamov A."/>
            <person name="Lindquist E."/>
            <person name="Shapiro H."/>
            <person name="Lucas S."/>
            <person name="Grigoriev I.V."/>
            <person name="Cande W.Z."/>
            <person name="Fulton C."/>
            <person name="Rokhsar D.S."/>
            <person name="Dawson S.C."/>
        </authorList>
    </citation>
    <scope>NUCLEOTIDE SEQUENCE [LARGE SCALE GENOMIC DNA]</scope>
    <source>
        <strain evidence="5 6">NEG-M</strain>
    </source>
</reference>
<dbReference type="KEGG" id="ngr:NAEGRDRAFT_75988"/>
<keyword evidence="3" id="KW-0472">Membrane</keyword>
<feature type="transmembrane region" description="Helical" evidence="3">
    <location>
        <begin position="1361"/>
        <end position="1388"/>
    </location>
</feature>
<dbReference type="SUPFAM" id="SSF55073">
    <property type="entry name" value="Nucleotide cyclase"/>
    <property type="match status" value="1"/>
</dbReference>
<dbReference type="PANTHER" id="PTHR47235">
    <property type="entry name" value="BLR6548 PROTEIN"/>
    <property type="match status" value="1"/>
</dbReference>
<dbReference type="InParanoid" id="D2W3L8"/>
<feature type="region of interest" description="Disordered" evidence="2">
    <location>
        <begin position="1607"/>
        <end position="1650"/>
    </location>
</feature>
<gene>
    <name evidence="5" type="ORF">NAEGRDRAFT_75988</name>
</gene>
<organism evidence="6">
    <name type="scientific">Naegleria gruberi</name>
    <name type="common">Amoeba</name>
    <dbReference type="NCBI Taxonomy" id="5762"/>
    <lineage>
        <taxon>Eukaryota</taxon>
        <taxon>Discoba</taxon>
        <taxon>Heterolobosea</taxon>
        <taxon>Tetramitia</taxon>
        <taxon>Eutetramitia</taxon>
        <taxon>Vahlkampfiidae</taxon>
        <taxon>Naegleria</taxon>
    </lineage>
</organism>
<dbReference type="Gene3D" id="3.40.50.2300">
    <property type="match status" value="2"/>
</dbReference>
<dbReference type="GO" id="GO:0035556">
    <property type="term" value="P:intracellular signal transduction"/>
    <property type="evidence" value="ECO:0007669"/>
    <property type="project" value="InterPro"/>
</dbReference>
<dbReference type="RefSeq" id="XP_002669075.1">
    <property type="nucleotide sequence ID" value="XM_002669029.1"/>
</dbReference>
<dbReference type="STRING" id="5762.D2W3L8"/>
<name>D2W3L8_NAEGR</name>
<keyword evidence="3" id="KW-1133">Transmembrane helix</keyword>
<dbReference type="InterPro" id="IPR028081">
    <property type="entry name" value="Leu-bd"/>
</dbReference>
<protein>
    <submittedName>
        <fullName evidence="5">Predicted protein</fullName>
    </submittedName>
</protein>
<dbReference type="PANTHER" id="PTHR47235:SF1">
    <property type="entry name" value="BLR6548 PROTEIN"/>
    <property type="match status" value="1"/>
</dbReference>
<keyword evidence="1" id="KW-0732">Signal</keyword>
<feature type="compositionally biased region" description="Low complexity" evidence="2">
    <location>
        <begin position="1619"/>
        <end position="1633"/>
    </location>
</feature>
<dbReference type="InterPro" id="IPR001054">
    <property type="entry name" value="A/G_cyclase"/>
</dbReference>
<sequence length="1813" mass="201276">MRNGILAAFHEINSIGGVWGSKKLKLLSLDDNYDPVSTLQNTNYFLYNITPPNTSLNYANVFSSGKYEDRNVNDVKVFGLLGYVGTPTVQAVYSDVVAKNVPLVASFTGVGWLRYSPFYSNVINLRASYDDETAAMIDYLINEKLIRRISVFYQNDSFGLAGLSGVQRSLVNYLNIPIRSTSYYTRGTLNVENAFQEIGAGKPAAIICIGTFAPIAKFIKMVKDLAFNSTANQYGYEKPSEIIFMTLSFVSSGALIERLNSFSLPSNNYGNSYYIDNVVITQVVPSPFNLSIPIVRSYQNARRSYLLANDPSSYNSFTPSFIELEGYMAGRLVFSIFQKMVGNLTRSNFIATNYFGGNRLGTDIGDSSSTGDSSGGVSLVDGIRVGPYRWCESVNVMDLNLPYADKISLNVSALSNTTCSNFNCNQGLKVVYKSSAQIENSKISFSILGNSFSWYDYKGGIYCISDPSLVKKPLIFGQSIYSNKDYTEELMLRKGILMAFTIYNQGLSSSDSKLELLTQYHSNKDELISNTKEFIETHDALALVGYSTDHFSLVESSGKINIATNPQFANISLIGGASTINSMKLRNPFTRNIIHAHSSIFEQLATIVEYSMNQEASSRFSIIYSKRNEDSFAAFGLLNQILTALGLVLDSSACIDGSNSYSYASIDSIVDSLRYNGSNPQVVIFAFPSNVDVVSSLIGAFQTTYQNSPKFGRNLDIVLMNSFFSLNAEYEMKDWLAQNYKSFFKVSFVSHLDSVYSSSQLSIVKFIQTMKNFFPNDYSNSTTLYHNKVLEGFYIGNLITSILINIDSGLTSKEVLQTIYDVKSFISQQTTYGPFSEDGCNVGIRQNYVFTFVSNSFSKVYTKSYDSGCGLLASSVETAIKSYINTPLLFGYLAPYRKIGNSQIERQLDLLSQVSDLDTSGHTQFSKGLSTYFKKITQKFNNGYSSKNIQLVIEYYSTDEEKFNLPNKVNSLIDKNRVFAIIGSEFIFTSSDISREFDSIRSTLETKQIPWINSYSGSMELRKPYTPYFVNVGPSVVDQAISFFNYFKQNGTVNLALVYENDPFYTNMAISEIVEYCRIESIPISFTQGVYNTSIADQIISLFSNARIEKDVAIMVLARDSNSASIIKHSILAAQKLNIDKKLYFGILIENSGRIFEQSLVSTSDLSYWISSISGSSLSTLSQSVLNGVKEGKLVMASSMDSPFHDFSGSDSASFVQLFKTETISYFDSNINHLTFEGYSLGHFIDILITSIEQAKSISGQTSNITPSDLLNSIYSNTVFDLNMKKVGPVGYACSNTTTASTTCDSSTSLGCSCNEGAKKVVLSTLTSQPTVNSSALFKYSNTISTNTFGTCGLVAVVPSLSVVAIVMIVLSGIAFLLLITIIPILSYRYYVARNAIKHAPKSKNGKLACCFTDIQNSTVLWQSNEKAMREALIIHNQIMRKNLDLCNGFEVKTQGDSFFVVFKNPTDALDWCVSVQHDLLTAKWPSDLLGLWDCRPEWDNATKEIIWSGVRVRMGLHYGAAEYVFDKVVKRPDYFGTCVNTSARVESVAIGGQILVSEDFLLETWKTNKCRLYSFIKFLQGNNNSYVSEIMTGLTLQEEQNDKDIVSVGGSSHKSSELSRNSISSRNSSVSSAQAYDLSDPNQVTKRKRTRHARGWRYLAEDMGEFTLKGLEGTTRLFQIKSTIMAKRNYPALKSVTVASSSKPLLLSQQSAAVFGLNGQSSSNSVTQDSKAFRTLMTRTNTQSFRTVPDQQIYQSYQEDGMEKGPQSIPPQSTVANPEIPMDSDFEVSRFKKNRIVPVITTTSENETNEEE</sequence>
<dbReference type="Pfam" id="PF00211">
    <property type="entry name" value="Guanylate_cyc"/>
    <property type="match status" value="1"/>
</dbReference>
<keyword evidence="6" id="KW-1185">Reference proteome</keyword>
<evidence type="ECO:0000256" key="1">
    <source>
        <dbReference type="ARBA" id="ARBA00022729"/>
    </source>
</evidence>
<dbReference type="SUPFAM" id="SSF53822">
    <property type="entry name" value="Periplasmic binding protein-like I"/>
    <property type="match status" value="2"/>
</dbReference>
<dbReference type="OrthoDB" id="2021138at2759"/>
<feature type="domain" description="Guanylate cyclase" evidence="4">
    <location>
        <begin position="1409"/>
        <end position="1547"/>
    </location>
</feature>
<evidence type="ECO:0000313" key="6">
    <source>
        <dbReference type="Proteomes" id="UP000006671"/>
    </source>
</evidence>
<dbReference type="InterPro" id="IPR028082">
    <property type="entry name" value="Peripla_BP_I"/>
</dbReference>
<feature type="region of interest" description="Disordered" evidence="2">
    <location>
        <begin position="1761"/>
        <end position="1781"/>
    </location>
</feature>
<dbReference type="GO" id="GO:0009190">
    <property type="term" value="P:cyclic nucleotide biosynthetic process"/>
    <property type="evidence" value="ECO:0007669"/>
    <property type="project" value="InterPro"/>
</dbReference>
<evidence type="ECO:0000256" key="3">
    <source>
        <dbReference type="SAM" id="Phobius"/>
    </source>
</evidence>
<dbReference type="InterPro" id="IPR029787">
    <property type="entry name" value="Nucleotide_cyclase"/>
</dbReference>
<dbReference type="CDD" id="cd19978">
    <property type="entry name" value="PBP1_ABC_ligand_binding-like"/>
    <property type="match status" value="1"/>
</dbReference>
<evidence type="ECO:0000313" key="5">
    <source>
        <dbReference type="EMBL" id="EFC36331.1"/>
    </source>
</evidence>
<accession>D2W3L8</accession>
<keyword evidence="3" id="KW-0812">Transmembrane</keyword>
<dbReference type="GeneID" id="8862277"/>
<dbReference type="CDD" id="cd07302">
    <property type="entry name" value="CHD"/>
    <property type="match status" value="1"/>
</dbReference>
<dbReference type="VEuPathDB" id="AmoebaDB:NAEGRDRAFT_75988"/>
<evidence type="ECO:0000256" key="2">
    <source>
        <dbReference type="SAM" id="MobiDB-lite"/>
    </source>
</evidence>